<dbReference type="AlphaFoldDB" id="A0A0Q3JC62"/>
<sequence>MPCHLFSLQASKQLPYCSCRSCNANTIDECKSCTTGSDFGSYSVLGR</sequence>
<reference evidence="1" key="2">
    <citation type="submission" date="2017-06" db="EMBL/GenBank/DDBJ databases">
        <title>WGS assembly of Brachypodium distachyon.</title>
        <authorList>
            <consortium name="The International Brachypodium Initiative"/>
            <person name="Lucas S."/>
            <person name="Harmon-Smith M."/>
            <person name="Lail K."/>
            <person name="Tice H."/>
            <person name="Grimwood J."/>
            <person name="Bruce D."/>
            <person name="Barry K."/>
            <person name="Shu S."/>
            <person name="Lindquist E."/>
            <person name="Wang M."/>
            <person name="Pitluck S."/>
            <person name="Vogel J.P."/>
            <person name="Garvin D.F."/>
            <person name="Mockler T.C."/>
            <person name="Schmutz J."/>
            <person name="Rokhsar D."/>
            <person name="Bevan M.W."/>
        </authorList>
    </citation>
    <scope>NUCLEOTIDE SEQUENCE</scope>
    <source>
        <strain evidence="1">Bd21</strain>
    </source>
</reference>
<accession>A0A0Q3JC62</accession>
<dbReference type="InParanoid" id="A0A0Q3JC62"/>
<evidence type="ECO:0000313" key="1">
    <source>
        <dbReference type="EMBL" id="KQK09828.1"/>
    </source>
</evidence>
<dbReference type="EnsemblPlants" id="KQK09828">
    <property type="protein sequence ID" value="KQK09828"/>
    <property type="gene ID" value="BRADI_2g50395v3"/>
</dbReference>
<reference evidence="2" key="3">
    <citation type="submission" date="2018-08" db="UniProtKB">
        <authorList>
            <consortium name="EnsemblPlants"/>
        </authorList>
    </citation>
    <scope>IDENTIFICATION</scope>
    <source>
        <strain evidence="2">cv. Bd21</strain>
    </source>
</reference>
<proteinExistence type="predicted"/>
<evidence type="ECO:0000313" key="2">
    <source>
        <dbReference type="EnsemblPlants" id="KQK09828"/>
    </source>
</evidence>
<organism evidence="1">
    <name type="scientific">Brachypodium distachyon</name>
    <name type="common">Purple false brome</name>
    <name type="synonym">Trachynia distachya</name>
    <dbReference type="NCBI Taxonomy" id="15368"/>
    <lineage>
        <taxon>Eukaryota</taxon>
        <taxon>Viridiplantae</taxon>
        <taxon>Streptophyta</taxon>
        <taxon>Embryophyta</taxon>
        <taxon>Tracheophyta</taxon>
        <taxon>Spermatophyta</taxon>
        <taxon>Magnoliopsida</taxon>
        <taxon>Liliopsida</taxon>
        <taxon>Poales</taxon>
        <taxon>Poaceae</taxon>
        <taxon>BOP clade</taxon>
        <taxon>Pooideae</taxon>
        <taxon>Stipodae</taxon>
        <taxon>Brachypodieae</taxon>
        <taxon>Brachypodium</taxon>
    </lineage>
</organism>
<gene>
    <name evidence="1" type="ORF">BRADI_2g50395v3</name>
</gene>
<dbReference type="Proteomes" id="UP000008810">
    <property type="component" value="Chromosome 2"/>
</dbReference>
<dbReference type="Gramene" id="KQK09828">
    <property type="protein sequence ID" value="KQK09828"/>
    <property type="gene ID" value="BRADI_2g50395v3"/>
</dbReference>
<name>A0A0Q3JC62_BRADI</name>
<protein>
    <submittedName>
        <fullName evidence="1 2">Uncharacterized protein</fullName>
    </submittedName>
</protein>
<dbReference type="EMBL" id="CM000881">
    <property type="protein sequence ID" value="KQK09828.1"/>
    <property type="molecule type" value="Genomic_DNA"/>
</dbReference>
<evidence type="ECO:0000313" key="3">
    <source>
        <dbReference type="Proteomes" id="UP000008810"/>
    </source>
</evidence>
<keyword evidence="3" id="KW-1185">Reference proteome</keyword>
<reference evidence="1 2" key="1">
    <citation type="journal article" date="2010" name="Nature">
        <title>Genome sequencing and analysis of the model grass Brachypodium distachyon.</title>
        <authorList>
            <consortium name="International Brachypodium Initiative"/>
        </authorList>
    </citation>
    <scope>NUCLEOTIDE SEQUENCE [LARGE SCALE GENOMIC DNA]</scope>
    <source>
        <strain evidence="1 2">Bd21</strain>
    </source>
</reference>